<proteinExistence type="predicted"/>
<evidence type="ECO:0000256" key="1">
    <source>
        <dbReference type="SAM" id="SignalP"/>
    </source>
</evidence>
<dbReference type="AlphaFoldDB" id="A0A7X0PLY8"/>
<keyword evidence="1" id="KW-0732">Signal</keyword>
<evidence type="ECO:0008006" key="4">
    <source>
        <dbReference type="Google" id="ProtNLM"/>
    </source>
</evidence>
<sequence length="205" mass="21906">MHRTAMSLRSPSLLAARRGFTTAALGLLLAAGLATPALAAPNATYSKDGVSFEHPAGWKVTDDSVAQDETRLRSIDLEGPDDAVVTLMFSPFLQRQNIESFAATTAKNRAESAKSGSAVAQQLQFGPATTAPITRNVAGQDSKGVSQRFVISMQNMKLPHEARFFKADLGTTTVIVMTQVADEYAKATEPGFVLALKSLRYSTGR</sequence>
<evidence type="ECO:0000313" key="3">
    <source>
        <dbReference type="Proteomes" id="UP000575083"/>
    </source>
</evidence>
<gene>
    <name evidence="2" type="ORF">HNP48_006805</name>
</gene>
<reference evidence="2 3" key="1">
    <citation type="submission" date="2020-08" db="EMBL/GenBank/DDBJ databases">
        <title>Functional genomics of gut bacteria from endangered species of beetles.</title>
        <authorList>
            <person name="Carlos-Shanley C."/>
        </authorList>
    </citation>
    <scope>NUCLEOTIDE SEQUENCE [LARGE SCALE GENOMIC DNA]</scope>
    <source>
        <strain evidence="2 3">S00198</strain>
    </source>
</reference>
<dbReference type="EMBL" id="JACHLK010000028">
    <property type="protein sequence ID" value="MBB6564079.1"/>
    <property type="molecule type" value="Genomic_DNA"/>
</dbReference>
<accession>A0A7X0PLY8</accession>
<keyword evidence="3" id="KW-1185">Reference proteome</keyword>
<dbReference type="RefSeq" id="WP_184865742.1">
    <property type="nucleotide sequence ID" value="NZ_JACHLK010000028.1"/>
</dbReference>
<organism evidence="2 3">
    <name type="scientific">Acidovorax soli</name>
    <dbReference type="NCBI Taxonomy" id="592050"/>
    <lineage>
        <taxon>Bacteria</taxon>
        <taxon>Pseudomonadati</taxon>
        <taxon>Pseudomonadota</taxon>
        <taxon>Betaproteobacteria</taxon>
        <taxon>Burkholderiales</taxon>
        <taxon>Comamonadaceae</taxon>
        <taxon>Acidovorax</taxon>
    </lineage>
</organism>
<feature type="signal peptide" evidence="1">
    <location>
        <begin position="1"/>
        <end position="39"/>
    </location>
</feature>
<comment type="caution">
    <text evidence="2">The sequence shown here is derived from an EMBL/GenBank/DDBJ whole genome shotgun (WGS) entry which is preliminary data.</text>
</comment>
<evidence type="ECO:0000313" key="2">
    <source>
        <dbReference type="EMBL" id="MBB6564079.1"/>
    </source>
</evidence>
<feature type="chain" id="PRO_5030680814" description="Polyisoprenoid-binding protein YceI" evidence="1">
    <location>
        <begin position="40"/>
        <end position="205"/>
    </location>
</feature>
<name>A0A7X0PLY8_9BURK</name>
<dbReference type="Proteomes" id="UP000575083">
    <property type="component" value="Unassembled WGS sequence"/>
</dbReference>
<protein>
    <recommendedName>
        <fullName evidence="4">Polyisoprenoid-binding protein YceI</fullName>
    </recommendedName>
</protein>